<dbReference type="SUPFAM" id="SSF53790">
    <property type="entry name" value="Tetrapyrrole methylase"/>
    <property type="match status" value="1"/>
</dbReference>
<dbReference type="Pfam" id="PF13241">
    <property type="entry name" value="NAD_binding_7"/>
    <property type="match status" value="1"/>
</dbReference>
<dbReference type="EMBL" id="JAUSVM010000001">
    <property type="protein sequence ID" value="MDQ0425987.1"/>
    <property type="molecule type" value="Genomic_DNA"/>
</dbReference>
<keyword evidence="5" id="KW-0627">Porphyrin biosynthesis</keyword>
<dbReference type="GO" id="GO:0051266">
    <property type="term" value="F:sirohydrochlorin ferrochelatase activity"/>
    <property type="evidence" value="ECO:0007669"/>
    <property type="project" value="UniProtKB-EC"/>
</dbReference>
<evidence type="ECO:0000256" key="2">
    <source>
        <dbReference type="ARBA" id="ARBA00022603"/>
    </source>
</evidence>
<feature type="domain" description="Tetrapyrrole methylase" evidence="6">
    <location>
        <begin position="170"/>
        <end position="377"/>
    </location>
</feature>
<evidence type="ECO:0000256" key="4">
    <source>
        <dbReference type="ARBA" id="ARBA00022691"/>
    </source>
</evidence>
<evidence type="ECO:0000256" key="5">
    <source>
        <dbReference type="ARBA" id="ARBA00023244"/>
    </source>
</evidence>
<accession>A0ABU0GKW4</accession>
<dbReference type="GO" id="GO:0043115">
    <property type="term" value="F:precorrin-2 dehydrogenase activity"/>
    <property type="evidence" value="ECO:0007669"/>
    <property type="project" value="UniProtKB-EC"/>
</dbReference>
<dbReference type="InterPro" id="IPR014776">
    <property type="entry name" value="4pyrrole_Mease_sub2"/>
</dbReference>
<keyword evidence="4" id="KW-0949">S-adenosyl-L-methionine</keyword>
<dbReference type="Gene3D" id="3.30.950.10">
    <property type="entry name" value="Methyltransferase, Cobalt-precorrin-4 Transmethylase, Domain 2"/>
    <property type="match status" value="1"/>
</dbReference>
<dbReference type="InterPro" id="IPR036291">
    <property type="entry name" value="NAD(P)-bd_dom_sf"/>
</dbReference>
<dbReference type="SUPFAM" id="SSF51735">
    <property type="entry name" value="NAD(P)-binding Rossmann-fold domains"/>
    <property type="match status" value="1"/>
</dbReference>
<dbReference type="EC" id="2.1.1.107" evidence="1"/>
<dbReference type="GO" id="GO:0004851">
    <property type="term" value="F:uroporphyrin-III C-methyltransferase activity"/>
    <property type="evidence" value="ECO:0007669"/>
    <property type="project" value="UniProtKB-EC"/>
</dbReference>
<gene>
    <name evidence="7" type="ORF">JO380_002368</name>
</gene>
<dbReference type="NCBIfam" id="TIGR01469">
    <property type="entry name" value="cobA_cysG_Cterm"/>
    <property type="match status" value="1"/>
</dbReference>
<dbReference type="PIRSF" id="PIRSF036426">
    <property type="entry name" value="Sirohaem_synth"/>
    <property type="match status" value="1"/>
</dbReference>
<dbReference type="InterPro" id="IPR012409">
    <property type="entry name" value="Sirohaem_synth"/>
</dbReference>
<keyword evidence="2 7" id="KW-0489">Methyltransferase</keyword>
<evidence type="ECO:0000313" key="7">
    <source>
        <dbReference type="EMBL" id="MDQ0425987.1"/>
    </source>
</evidence>
<dbReference type="InterPro" id="IPR014777">
    <property type="entry name" value="4pyrrole_Mease_sub1"/>
</dbReference>
<dbReference type="InterPro" id="IPR050161">
    <property type="entry name" value="Siro_Cobalamin_biosynth"/>
</dbReference>
<dbReference type="NCBIfam" id="NF004790">
    <property type="entry name" value="PRK06136.1"/>
    <property type="match status" value="1"/>
</dbReference>
<dbReference type="InterPro" id="IPR035996">
    <property type="entry name" value="4pyrrol_Methylase_sf"/>
</dbReference>
<dbReference type="CDD" id="cd11642">
    <property type="entry name" value="SUMT"/>
    <property type="match status" value="1"/>
</dbReference>
<dbReference type="Gene3D" id="3.40.50.720">
    <property type="entry name" value="NAD(P)-binding Rossmann-like Domain"/>
    <property type="match status" value="1"/>
</dbReference>
<dbReference type="RefSeq" id="WP_070319309.1">
    <property type="nucleotide sequence ID" value="NZ_JAUSVM010000001.1"/>
</dbReference>
<keyword evidence="7" id="KW-0456">Lyase</keyword>
<comment type="caution">
    <text evidence="7">The sequence shown here is derived from an EMBL/GenBank/DDBJ whole genome shotgun (WGS) entry which is preliminary data.</text>
</comment>
<evidence type="ECO:0000259" key="6">
    <source>
        <dbReference type="Pfam" id="PF00590"/>
    </source>
</evidence>
<keyword evidence="7" id="KW-0560">Oxidoreductase</keyword>
<dbReference type="InterPro" id="IPR006366">
    <property type="entry name" value="CobA/CysG_C"/>
</dbReference>
<keyword evidence="8" id="KW-1185">Reference proteome</keyword>
<reference evidence="7 8" key="1">
    <citation type="submission" date="2023-07" db="EMBL/GenBank/DDBJ databases">
        <title>Sequencing the genomes of 1000 actinobacteria strains.</title>
        <authorList>
            <person name="Klenk H.-P."/>
        </authorList>
    </citation>
    <scope>NUCLEOTIDE SEQUENCE [LARGE SCALE GENOMIC DNA]</scope>
    <source>
        <strain evidence="7 8">DSM 14785</strain>
    </source>
</reference>
<dbReference type="GO" id="GO:0032259">
    <property type="term" value="P:methylation"/>
    <property type="evidence" value="ECO:0007669"/>
    <property type="project" value="UniProtKB-KW"/>
</dbReference>
<evidence type="ECO:0000256" key="1">
    <source>
        <dbReference type="ARBA" id="ARBA00012162"/>
    </source>
</evidence>
<evidence type="ECO:0000313" key="8">
    <source>
        <dbReference type="Proteomes" id="UP001240250"/>
    </source>
</evidence>
<dbReference type="Proteomes" id="UP001240250">
    <property type="component" value="Unassembled WGS sequence"/>
</dbReference>
<dbReference type="Pfam" id="PF00590">
    <property type="entry name" value="TP_methylase"/>
    <property type="match status" value="1"/>
</dbReference>
<evidence type="ECO:0000256" key="3">
    <source>
        <dbReference type="ARBA" id="ARBA00022679"/>
    </source>
</evidence>
<dbReference type="Gene3D" id="3.40.1010.10">
    <property type="entry name" value="Cobalt-precorrin-4 Transmethylase, Domain 1"/>
    <property type="match status" value="1"/>
</dbReference>
<organism evidence="7 8">
    <name type="scientific">Cellulomonas iranensis</name>
    <dbReference type="NCBI Taxonomy" id="76862"/>
    <lineage>
        <taxon>Bacteria</taxon>
        <taxon>Bacillati</taxon>
        <taxon>Actinomycetota</taxon>
        <taxon>Actinomycetes</taxon>
        <taxon>Micrococcales</taxon>
        <taxon>Cellulomonadaceae</taxon>
        <taxon>Cellulomonas</taxon>
    </lineage>
</organism>
<sequence length="408" mass="41042">MTLLAGLDLTGRTVLVAGAGPVGVRRARAAVAEGAHVRLVAPDVGAGVDDLGDAVEVHRREVRAADLDDVWFVHACTGVADVDAALAAWAHERRVFCVVASDASRGTARTVAAARVSGLHLGVLTDGPPDPGRAVAVRDRLVAHVAAGGVVVGEVRPGSGGDDVLRAGEVALVGGGPGDPALMTVRARALLAQADVVVTDRLGPTSVLDELADDVAVVHVGKAPGRHTVPQEQIDALLVEHALAGHRVVRLKGGDPFLFGRGGEEVAACRAAGVPVRVVPGVTSAVAAAEAAGIPVTHRGTSARLHVVNGHGALTDVDLAALRAPDVTVVVLMGLAGLPRLTAQALAAGVDPAQPAAVVSRATLPGQRVVRAPLAALAQRAAEAWLGSPSVVVVGDVTAEGLLDRPVA</sequence>
<dbReference type="PANTHER" id="PTHR45790">
    <property type="entry name" value="SIROHEME SYNTHASE-RELATED"/>
    <property type="match status" value="1"/>
</dbReference>
<name>A0ABU0GKW4_9CELL</name>
<dbReference type="InterPro" id="IPR000878">
    <property type="entry name" value="4pyrrol_Mease"/>
</dbReference>
<dbReference type="PANTHER" id="PTHR45790:SF3">
    <property type="entry name" value="S-ADENOSYL-L-METHIONINE-DEPENDENT UROPORPHYRINOGEN III METHYLTRANSFERASE, CHLOROPLASTIC"/>
    <property type="match status" value="1"/>
</dbReference>
<proteinExistence type="predicted"/>
<protein>
    <recommendedName>
        <fullName evidence="1">uroporphyrinogen-III C-methyltransferase</fullName>
        <ecNumber evidence="1">2.1.1.107</ecNumber>
    </recommendedName>
</protein>
<keyword evidence="3 7" id="KW-0808">Transferase</keyword>